<protein>
    <submittedName>
        <fullName evidence="2">Uncharacterized protein</fullName>
    </submittedName>
</protein>
<proteinExistence type="predicted"/>
<feature type="region of interest" description="Disordered" evidence="1">
    <location>
        <begin position="138"/>
        <end position="165"/>
    </location>
</feature>
<dbReference type="EMBL" id="LT629710">
    <property type="protein sequence ID" value="SDP28518.1"/>
    <property type="molecule type" value="Genomic_DNA"/>
</dbReference>
<dbReference type="AlphaFoldDB" id="A0A1H0RHY9"/>
<keyword evidence="3" id="KW-1185">Reference proteome</keyword>
<evidence type="ECO:0000313" key="3">
    <source>
        <dbReference type="Proteomes" id="UP000198741"/>
    </source>
</evidence>
<organism evidence="2 3">
    <name type="scientific">Nakamurella panacisegetis</name>
    <dbReference type="NCBI Taxonomy" id="1090615"/>
    <lineage>
        <taxon>Bacteria</taxon>
        <taxon>Bacillati</taxon>
        <taxon>Actinomycetota</taxon>
        <taxon>Actinomycetes</taxon>
        <taxon>Nakamurellales</taxon>
        <taxon>Nakamurellaceae</taxon>
        <taxon>Nakamurella</taxon>
    </lineage>
</organism>
<reference evidence="2 3" key="1">
    <citation type="submission" date="2016-10" db="EMBL/GenBank/DDBJ databases">
        <authorList>
            <person name="de Groot N.N."/>
        </authorList>
    </citation>
    <scope>NUCLEOTIDE SEQUENCE [LARGE SCALE GENOMIC DNA]</scope>
    <source>
        <strain evidence="3">P4-7,KCTC 19426,CECT 7604</strain>
    </source>
</reference>
<sequence>MNLDGAAKSIPDGEGRWPIVEIRRNAVVRFLYSSGLVRLAGRAQRELPARFDSEQQQQVLRDLGVDAATVQRAFPTPPQIVRSAVPRPRPSFDKQATASAPLGPPPDEAASAGIQTTAATFTSAADEDLTARALRSWLAESPTATRPTERGVPARISGTEAIQAG</sequence>
<evidence type="ECO:0000256" key="1">
    <source>
        <dbReference type="SAM" id="MobiDB-lite"/>
    </source>
</evidence>
<gene>
    <name evidence="2" type="ORF">SAMN04515671_3555</name>
</gene>
<evidence type="ECO:0000313" key="2">
    <source>
        <dbReference type="EMBL" id="SDP28518.1"/>
    </source>
</evidence>
<feature type="region of interest" description="Disordered" evidence="1">
    <location>
        <begin position="74"/>
        <end position="113"/>
    </location>
</feature>
<dbReference type="RefSeq" id="WP_231988166.1">
    <property type="nucleotide sequence ID" value="NZ_LT629710.1"/>
</dbReference>
<accession>A0A1H0RHY9</accession>
<name>A0A1H0RHY9_9ACTN</name>
<dbReference type="Proteomes" id="UP000198741">
    <property type="component" value="Chromosome I"/>
</dbReference>